<dbReference type="AlphaFoldDB" id="D6U5H0"/>
<gene>
    <name evidence="2" type="ORF">Krac_2497</name>
</gene>
<dbReference type="STRING" id="485913.Krac_2497"/>
<dbReference type="RefSeq" id="WP_007919302.1">
    <property type="nucleotide sequence ID" value="NZ_ADVG01000004.1"/>
</dbReference>
<comment type="caution">
    <text evidence="2">The sequence shown here is derived from an EMBL/GenBank/DDBJ whole genome shotgun (WGS) entry which is preliminary data.</text>
</comment>
<feature type="transmembrane region" description="Helical" evidence="1">
    <location>
        <begin position="241"/>
        <end position="262"/>
    </location>
</feature>
<keyword evidence="1" id="KW-1133">Transmembrane helix</keyword>
<organism evidence="2 3">
    <name type="scientific">Ktedonobacter racemifer DSM 44963</name>
    <dbReference type="NCBI Taxonomy" id="485913"/>
    <lineage>
        <taxon>Bacteria</taxon>
        <taxon>Bacillati</taxon>
        <taxon>Chloroflexota</taxon>
        <taxon>Ktedonobacteria</taxon>
        <taxon>Ktedonobacterales</taxon>
        <taxon>Ktedonobacteraceae</taxon>
        <taxon>Ktedonobacter</taxon>
    </lineage>
</organism>
<evidence type="ECO:0000313" key="2">
    <source>
        <dbReference type="EMBL" id="EFH81750.1"/>
    </source>
</evidence>
<keyword evidence="1" id="KW-0812">Transmembrane</keyword>
<feature type="transmembrane region" description="Helical" evidence="1">
    <location>
        <begin position="515"/>
        <end position="536"/>
    </location>
</feature>
<dbReference type="Proteomes" id="UP000004508">
    <property type="component" value="Unassembled WGS sequence"/>
</dbReference>
<evidence type="ECO:0000256" key="1">
    <source>
        <dbReference type="SAM" id="Phobius"/>
    </source>
</evidence>
<proteinExistence type="predicted"/>
<feature type="transmembrane region" description="Helical" evidence="1">
    <location>
        <begin position="326"/>
        <end position="348"/>
    </location>
</feature>
<reference evidence="2 3" key="1">
    <citation type="journal article" date="2011" name="Stand. Genomic Sci.">
        <title>Non-contiguous finished genome sequence and contextual data of the filamentous soil bacterium Ktedonobacter racemifer type strain (SOSP1-21).</title>
        <authorList>
            <person name="Chang Y.J."/>
            <person name="Land M."/>
            <person name="Hauser L."/>
            <person name="Chertkov O."/>
            <person name="Del Rio T.G."/>
            <person name="Nolan M."/>
            <person name="Copeland A."/>
            <person name="Tice H."/>
            <person name="Cheng J.F."/>
            <person name="Lucas S."/>
            <person name="Han C."/>
            <person name="Goodwin L."/>
            <person name="Pitluck S."/>
            <person name="Ivanova N."/>
            <person name="Ovchinikova G."/>
            <person name="Pati A."/>
            <person name="Chen A."/>
            <person name="Palaniappan K."/>
            <person name="Mavromatis K."/>
            <person name="Liolios K."/>
            <person name="Brettin T."/>
            <person name="Fiebig A."/>
            <person name="Rohde M."/>
            <person name="Abt B."/>
            <person name="Goker M."/>
            <person name="Detter J.C."/>
            <person name="Woyke T."/>
            <person name="Bristow J."/>
            <person name="Eisen J.A."/>
            <person name="Markowitz V."/>
            <person name="Hugenholtz P."/>
            <person name="Kyrpides N.C."/>
            <person name="Klenk H.P."/>
            <person name="Lapidus A."/>
        </authorList>
    </citation>
    <scope>NUCLEOTIDE SEQUENCE [LARGE SCALE GENOMIC DNA]</scope>
    <source>
        <strain evidence="3">DSM 44963</strain>
    </source>
</reference>
<protein>
    <submittedName>
        <fullName evidence="2">Uncharacterized protein</fullName>
    </submittedName>
</protein>
<feature type="transmembrane region" description="Helical" evidence="1">
    <location>
        <begin position="31"/>
        <end position="55"/>
    </location>
</feature>
<dbReference type="EMBL" id="ADVG01000004">
    <property type="protein sequence ID" value="EFH81750.1"/>
    <property type="molecule type" value="Genomic_DNA"/>
</dbReference>
<name>D6U5H0_KTERA</name>
<feature type="transmembrane region" description="Helical" evidence="1">
    <location>
        <begin position="433"/>
        <end position="459"/>
    </location>
</feature>
<dbReference type="InParanoid" id="D6U5H0"/>
<sequence length="560" mass="62722">MQIRGDRVRWLFWLRWKMFSRMFTARQARQITGLVLSLLIIVPLSLGIAIATYLAYRFLPAPANAEVLTLVLSGLFILWLTLPLFEYNVNEGLNVAKLVLFPLSREELMLSLLLSTLFDVPTLGMLLLCLAVIIGWASSPLVVLMSSVTMLIFFAQLIGCSQLVLALLGRVMQSRRFRDVSILLIGLFSSSCYLIQQLVFRGLGARQLVHALYDQAFSRYLQWLPPGMAAQVILQATRGNWLLSFAWLLPLLAFTLLVLYLWQIVVERALTATEGAGGIRVRRAHASQRNLATATPTTRSRLTHWLPEQTRAIALKDLKYYRRDPMLLRLILQSLISMVVLIVITLFSPTRFGDGLQSSWAVLAVPFYALFFVTSFSHNALGLERQSLALLFIFPIKPQQLLFGKNLIAFVLGTLNLLIVILLGAYVAHSWEYVLPALTIGLAGLGIVLGCGNLSSVYFPSRMPQEQQGYQASATTTSQENGCLRLIQTSALFLLMLVLLAPVAAALLLPAFFHILWLWSLSIPASLVYGWLLYFITTHLAAQRMLQKAPEILRITTARE</sequence>
<feature type="transmembrane region" description="Helical" evidence="1">
    <location>
        <begin position="360"/>
        <end position="381"/>
    </location>
</feature>
<evidence type="ECO:0000313" key="3">
    <source>
        <dbReference type="Proteomes" id="UP000004508"/>
    </source>
</evidence>
<keyword evidence="3" id="KW-1185">Reference proteome</keyword>
<feature type="transmembrane region" description="Helical" evidence="1">
    <location>
        <begin position="143"/>
        <end position="168"/>
    </location>
</feature>
<feature type="transmembrane region" description="Helical" evidence="1">
    <location>
        <begin position="402"/>
        <end position="427"/>
    </location>
</feature>
<feature type="transmembrane region" description="Helical" evidence="1">
    <location>
        <begin position="67"/>
        <end position="87"/>
    </location>
</feature>
<keyword evidence="1" id="KW-0472">Membrane</keyword>
<accession>D6U5H0</accession>
<dbReference type="eggNOG" id="ENOG5032C73">
    <property type="taxonomic scope" value="Bacteria"/>
</dbReference>
<dbReference type="OrthoDB" id="4334618at2"/>
<feature type="transmembrane region" description="Helical" evidence="1">
    <location>
        <begin position="180"/>
        <end position="200"/>
    </location>
</feature>
<feature type="transmembrane region" description="Helical" evidence="1">
    <location>
        <begin position="491"/>
        <end position="509"/>
    </location>
</feature>
<feature type="transmembrane region" description="Helical" evidence="1">
    <location>
        <begin position="108"/>
        <end position="137"/>
    </location>
</feature>